<dbReference type="Gene3D" id="1.10.10.10">
    <property type="entry name" value="Winged helix-like DNA-binding domain superfamily/Winged helix DNA-binding domain"/>
    <property type="match status" value="1"/>
</dbReference>
<evidence type="ECO:0000256" key="1">
    <source>
        <dbReference type="ARBA" id="ARBA00010641"/>
    </source>
</evidence>
<keyword evidence="6 7" id="KW-0804">Transcription</keyword>
<dbReference type="InterPro" id="IPR014305">
    <property type="entry name" value="RNA_pol_sigma-G_actinobac"/>
</dbReference>
<dbReference type="InterPro" id="IPR036388">
    <property type="entry name" value="WH-like_DNA-bd_sf"/>
</dbReference>
<dbReference type="Proteomes" id="UP001501578">
    <property type="component" value="Unassembled WGS sequence"/>
</dbReference>
<dbReference type="Pfam" id="PF08281">
    <property type="entry name" value="Sigma70_r4_2"/>
    <property type="match status" value="1"/>
</dbReference>
<evidence type="ECO:0000259" key="8">
    <source>
        <dbReference type="Pfam" id="PF04542"/>
    </source>
</evidence>
<dbReference type="Gene3D" id="3.10.450.50">
    <property type="match status" value="1"/>
</dbReference>
<evidence type="ECO:0000256" key="6">
    <source>
        <dbReference type="ARBA" id="ARBA00023163"/>
    </source>
</evidence>
<dbReference type="NCBIfam" id="TIGR02937">
    <property type="entry name" value="sigma70-ECF"/>
    <property type="match status" value="1"/>
</dbReference>
<evidence type="ECO:0000313" key="11">
    <source>
        <dbReference type="EMBL" id="GAA0921038.1"/>
    </source>
</evidence>
<dbReference type="NCBIfam" id="TIGR02960">
    <property type="entry name" value="SigX5"/>
    <property type="match status" value="1"/>
</dbReference>
<evidence type="ECO:0000256" key="3">
    <source>
        <dbReference type="ARBA" id="ARBA00023015"/>
    </source>
</evidence>
<feature type="domain" description="SnoaL-like" evidence="10">
    <location>
        <begin position="206"/>
        <end position="300"/>
    </location>
</feature>
<dbReference type="InterPro" id="IPR000838">
    <property type="entry name" value="RNA_pol_sigma70_ECF_CS"/>
</dbReference>
<dbReference type="InterPro" id="IPR037401">
    <property type="entry name" value="SnoaL-like"/>
</dbReference>
<dbReference type="SUPFAM" id="SSF88946">
    <property type="entry name" value="Sigma2 domain of RNA polymerase sigma factors"/>
    <property type="match status" value="1"/>
</dbReference>
<dbReference type="InterPro" id="IPR013249">
    <property type="entry name" value="RNA_pol_sigma70_r4_t2"/>
</dbReference>
<feature type="domain" description="RNA polymerase sigma factor 70 region 4 type 2" evidence="9">
    <location>
        <begin position="131"/>
        <end position="183"/>
    </location>
</feature>
<proteinExistence type="inferred from homology"/>
<dbReference type="Pfam" id="PF12680">
    <property type="entry name" value="SnoaL_2"/>
    <property type="match status" value="1"/>
</dbReference>
<dbReference type="PANTHER" id="PTHR43133:SF65">
    <property type="entry name" value="ECF RNA POLYMERASE SIGMA FACTOR SIGG"/>
    <property type="match status" value="1"/>
</dbReference>
<keyword evidence="12" id="KW-1185">Reference proteome</keyword>
<dbReference type="NCBIfam" id="NF006089">
    <property type="entry name" value="PRK08241.1"/>
    <property type="match status" value="1"/>
</dbReference>
<keyword evidence="3 7" id="KW-0805">Transcription regulation</keyword>
<evidence type="ECO:0000259" key="10">
    <source>
        <dbReference type="Pfam" id="PF12680"/>
    </source>
</evidence>
<gene>
    <name evidence="11" type="ORF">GCM10009560_19660</name>
</gene>
<dbReference type="Pfam" id="PF04542">
    <property type="entry name" value="Sigma70_r2"/>
    <property type="match status" value="1"/>
</dbReference>
<organism evidence="11 12">
    <name type="scientific">Nonomuraea longicatena</name>
    <dbReference type="NCBI Taxonomy" id="83682"/>
    <lineage>
        <taxon>Bacteria</taxon>
        <taxon>Bacillati</taxon>
        <taxon>Actinomycetota</taxon>
        <taxon>Actinomycetes</taxon>
        <taxon>Streptosporangiales</taxon>
        <taxon>Streptosporangiaceae</taxon>
        <taxon>Nonomuraea</taxon>
    </lineage>
</organism>
<dbReference type="RefSeq" id="WP_343949427.1">
    <property type="nucleotide sequence ID" value="NZ_BAAAHQ010000008.1"/>
</dbReference>
<keyword evidence="5 7" id="KW-0238">DNA-binding</keyword>
<dbReference type="PROSITE" id="PS01063">
    <property type="entry name" value="SIGMA70_ECF"/>
    <property type="match status" value="1"/>
</dbReference>
<dbReference type="SUPFAM" id="SSF54427">
    <property type="entry name" value="NTF2-like"/>
    <property type="match status" value="1"/>
</dbReference>
<dbReference type="EMBL" id="BAAAHQ010000008">
    <property type="protein sequence ID" value="GAA0921038.1"/>
    <property type="molecule type" value="Genomic_DNA"/>
</dbReference>
<dbReference type="InterPro" id="IPR013324">
    <property type="entry name" value="RNA_pol_sigma_r3/r4-like"/>
</dbReference>
<name>A0ABP3ZGI5_9ACTN</name>
<dbReference type="InterPro" id="IPR013325">
    <property type="entry name" value="RNA_pol_sigma_r2"/>
</dbReference>
<evidence type="ECO:0000259" key="9">
    <source>
        <dbReference type="Pfam" id="PF08281"/>
    </source>
</evidence>
<dbReference type="Gene3D" id="1.10.1740.10">
    <property type="match status" value="1"/>
</dbReference>
<comment type="subunit">
    <text evidence="2">Interacts transiently with the RNA polymerase catalytic core formed by RpoA, RpoB, RpoC and RpoZ (2 alpha, 1 beta, 1 beta' and 1 omega subunit) to form the RNA polymerase holoenzyme that can initiate transcription.</text>
</comment>
<feature type="domain" description="RNA polymerase sigma-70 region 2" evidence="8">
    <location>
        <begin position="14"/>
        <end position="77"/>
    </location>
</feature>
<accession>A0ABP3ZGI5</accession>
<evidence type="ECO:0000256" key="5">
    <source>
        <dbReference type="ARBA" id="ARBA00023125"/>
    </source>
</evidence>
<evidence type="ECO:0000256" key="7">
    <source>
        <dbReference type="RuleBase" id="RU000716"/>
    </source>
</evidence>
<comment type="caution">
    <text evidence="11">The sequence shown here is derived from an EMBL/GenBank/DDBJ whole genome shotgun (WGS) entry which is preliminary data.</text>
</comment>
<reference evidence="12" key="1">
    <citation type="journal article" date="2019" name="Int. J. Syst. Evol. Microbiol.">
        <title>The Global Catalogue of Microorganisms (GCM) 10K type strain sequencing project: providing services to taxonomists for standard genome sequencing and annotation.</title>
        <authorList>
            <consortium name="The Broad Institute Genomics Platform"/>
            <consortium name="The Broad Institute Genome Sequencing Center for Infectious Disease"/>
            <person name="Wu L."/>
            <person name="Ma J."/>
        </authorList>
    </citation>
    <scope>NUCLEOTIDE SEQUENCE [LARGE SCALE GENOMIC DNA]</scope>
    <source>
        <strain evidence="12">JCM 11136</strain>
    </source>
</reference>
<dbReference type="InterPro" id="IPR007627">
    <property type="entry name" value="RNA_pol_sigma70_r2"/>
</dbReference>
<dbReference type="PANTHER" id="PTHR43133">
    <property type="entry name" value="RNA POLYMERASE ECF-TYPE SIGMA FACTO"/>
    <property type="match status" value="1"/>
</dbReference>
<dbReference type="SUPFAM" id="SSF88659">
    <property type="entry name" value="Sigma3 and sigma4 domains of RNA polymerase sigma factors"/>
    <property type="match status" value="1"/>
</dbReference>
<dbReference type="InterPro" id="IPR039425">
    <property type="entry name" value="RNA_pol_sigma-70-like"/>
</dbReference>
<dbReference type="InterPro" id="IPR014284">
    <property type="entry name" value="RNA_pol_sigma-70_dom"/>
</dbReference>
<comment type="similarity">
    <text evidence="1 7">Belongs to the sigma-70 factor family. ECF subfamily.</text>
</comment>
<evidence type="ECO:0000256" key="2">
    <source>
        <dbReference type="ARBA" id="ARBA00011344"/>
    </source>
</evidence>
<evidence type="ECO:0000313" key="12">
    <source>
        <dbReference type="Proteomes" id="UP001501578"/>
    </source>
</evidence>
<dbReference type="InterPro" id="IPR032710">
    <property type="entry name" value="NTF2-like_dom_sf"/>
</dbReference>
<evidence type="ECO:0000256" key="4">
    <source>
        <dbReference type="ARBA" id="ARBA00023082"/>
    </source>
</evidence>
<protein>
    <recommendedName>
        <fullName evidence="7">RNA polymerase sigma factor</fullName>
    </recommendedName>
</protein>
<keyword evidence="4 7" id="KW-0731">Sigma factor</keyword>
<sequence>MTVGEDFLQLTDPLRRELLAHCYRMTGSVHDAEDLVQETYLRAWRAYDGFEGRSSVRTWLYRIATTRCLTALDQRGRRPLPTGLGSPDAEGAEPLAEALDLPWLEPVPDATVGADGRDPATVVTSRESIRLALVAALQYLPPRQRAVLILRDVLQWRAAEVAEVLDTTTTAVNSILQRARAQLAQAAPSEEALAEPDERTQRELLDRYVSAFESYDLDAIVSLFTEDAVFEMPPYPGWFRGRENIRRLTVTHCPVSGPGDLRLVPCAANGQPAFAAYLRDPEGGPHRAFAIHVLTLRPDGISRTVQFFDLALFGVFGLQETLPEAVAPQK</sequence>